<feature type="region of interest" description="Disordered" evidence="1">
    <location>
        <begin position="27"/>
        <end position="81"/>
    </location>
</feature>
<reference evidence="3 4" key="1">
    <citation type="submission" date="2017-06" db="EMBL/GenBank/DDBJ databases">
        <authorList>
            <person name="Kim H.J."/>
            <person name="Triplett B.A."/>
        </authorList>
    </citation>
    <scope>NUCLEOTIDE SEQUENCE [LARGE SCALE GENOMIC DNA]</scope>
    <source>
        <strain evidence="3 4">CGMCC 4.1858</strain>
    </source>
</reference>
<evidence type="ECO:0000313" key="4">
    <source>
        <dbReference type="Proteomes" id="UP000198280"/>
    </source>
</evidence>
<evidence type="ECO:0000256" key="1">
    <source>
        <dbReference type="SAM" id="MobiDB-lite"/>
    </source>
</evidence>
<dbReference type="RefSeq" id="WP_089226368.1">
    <property type="nucleotide sequence ID" value="NZ_FZOF01000015.1"/>
</dbReference>
<keyword evidence="4" id="KW-1185">Reference proteome</keyword>
<proteinExistence type="predicted"/>
<feature type="compositionally biased region" description="Basic and acidic residues" evidence="1">
    <location>
        <begin position="34"/>
        <end position="81"/>
    </location>
</feature>
<accession>A0A239KAS6</accession>
<name>A0A239KAS6_9ACTN</name>
<gene>
    <name evidence="3" type="ORF">SAMN05216252_11583</name>
</gene>
<protein>
    <submittedName>
        <fullName evidence="3">Uncharacterized protein</fullName>
    </submittedName>
</protein>
<dbReference type="Proteomes" id="UP000198280">
    <property type="component" value="Unassembled WGS sequence"/>
</dbReference>
<sequence>MSTRIFQVLAAAAASVLLAGGGVLAAGPAFAAPTDHRSGDRQGDDRRGDDRRDGDRRGDDRRDGDRRGDDRRDDDRRGDRQRQCSLGLGSWKLEYRPGRLVRVSSHGRVKWVRTPGHWVRVWHGGGRDCHR</sequence>
<organism evidence="3 4">
    <name type="scientific">Actinacidiphila glaucinigra</name>
    <dbReference type="NCBI Taxonomy" id="235986"/>
    <lineage>
        <taxon>Bacteria</taxon>
        <taxon>Bacillati</taxon>
        <taxon>Actinomycetota</taxon>
        <taxon>Actinomycetes</taxon>
        <taxon>Kitasatosporales</taxon>
        <taxon>Streptomycetaceae</taxon>
        <taxon>Actinacidiphila</taxon>
    </lineage>
</organism>
<evidence type="ECO:0000313" key="3">
    <source>
        <dbReference type="EMBL" id="SNT15101.1"/>
    </source>
</evidence>
<evidence type="ECO:0000256" key="2">
    <source>
        <dbReference type="SAM" id="SignalP"/>
    </source>
</evidence>
<keyword evidence="2" id="KW-0732">Signal</keyword>
<feature type="signal peptide" evidence="2">
    <location>
        <begin position="1"/>
        <end position="25"/>
    </location>
</feature>
<feature type="chain" id="PRO_5039522750" evidence="2">
    <location>
        <begin position="26"/>
        <end position="131"/>
    </location>
</feature>
<dbReference type="EMBL" id="FZOF01000015">
    <property type="protein sequence ID" value="SNT15101.1"/>
    <property type="molecule type" value="Genomic_DNA"/>
</dbReference>
<dbReference type="AlphaFoldDB" id="A0A239KAS6"/>